<organism evidence="1 2">
    <name type="scientific">Aspergillus neoniger (strain CBS 115656)</name>
    <dbReference type="NCBI Taxonomy" id="1448310"/>
    <lineage>
        <taxon>Eukaryota</taxon>
        <taxon>Fungi</taxon>
        <taxon>Dikarya</taxon>
        <taxon>Ascomycota</taxon>
        <taxon>Pezizomycotina</taxon>
        <taxon>Eurotiomycetes</taxon>
        <taxon>Eurotiomycetidae</taxon>
        <taxon>Eurotiales</taxon>
        <taxon>Aspergillaceae</taxon>
        <taxon>Aspergillus</taxon>
        <taxon>Aspergillus subgen. Circumdati</taxon>
    </lineage>
</organism>
<dbReference type="Proteomes" id="UP000247647">
    <property type="component" value="Unassembled WGS sequence"/>
</dbReference>
<reference evidence="1" key="1">
    <citation type="submission" date="2016-12" db="EMBL/GenBank/DDBJ databases">
        <title>The genomes of Aspergillus section Nigri reveals drivers in fungal speciation.</title>
        <authorList>
            <consortium name="DOE Joint Genome Institute"/>
            <person name="Vesth T.C."/>
            <person name="Nybo J."/>
            <person name="Theobald S."/>
            <person name="Brandl J."/>
            <person name="Frisvad J.C."/>
            <person name="Nielsen K.F."/>
            <person name="Lyhne E.K."/>
            <person name="Kogle M.E."/>
            <person name="Kuo A."/>
            <person name="Riley R."/>
            <person name="Clum A."/>
            <person name="Nolan M."/>
            <person name="Lipzen A."/>
            <person name="Salamov A."/>
            <person name="Henrissat B."/>
            <person name="Wiebenga A."/>
            <person name="De Vries R.P."/>
            <person name="Grigoriev I.V."/>
            <person name="Mortensen U.H."/>
            <person name="Andersen M.R."/>
            <person name="Baker S.E."/>
        </authorList>
    </citation>
    <scope>NUCLEOTIDE SEQUENCE [LARGE SCALE GENOMIC DNA]</scope>
    <source>
        <strain evidence="1">CBS 115656</strain>
    </source>
</reference>
<name>A0A318Z3M9_ASPNB</name>
<sequence length="110" mass="11879">MRMSRSLSGAAYSWNSAQNVLATPSKGGPKLETVVWREESGLDMRQSRDPQSVGSAGDLQLSSVSALLALSTQPHAPAFSFQTSRYEYAYIVHAPIVSLIFTYVGGRNLG</sequence>
<dbReference type="AlphaFoldDB" id="A0A318Z3M9"/>
<proteinExistence type="predicted"/>
<protein>
    <submittedName>
        <fullName evidence="1">Uncharacterized protein</fullName>
    </submittedName>
</protein>
<evidence type="ECO:0000313" key="2">
    <source>
        <dbReference type="Proteomes" id="UP000247647"/>
    </source>
</evidence>
<gene>
    <name evidence="1" type="ORF">BO87DRAFT_43125</name>
</gene>
<accession>A0A318Z3M9</accession>
<dbReference type="RefSeq" id="XP_025480256.1">
    <property type="nucleotide sequence ID" value="XM_025627582.1"/>
</dbReference>
<dbReference type="GeneID" id="37130038"/>
<evidence type="ECO:0000313" key="1">
    <source>
        <dbReference type="EMBL" id="PYH34778.1"/>
    </source>
</evidence>
<dbReference type="EMBL" id="KZ821458">
    <property type="protein sequence ID" value="PYH34778.1"/>
    <property type="molecule type" value="Genomic_DNA"/>
</dbReference>
<keyword evidence="2" id="KW-1185">Reference proteome</keyword>